<proteinExistence type="predicted"/>
<reference evidence="5 6" key="1">
    <citation type="submission" date="2022-11" db="EMBL/GenBank/DDBJ databases">
        <title>Spartinivicinus poritis sp. nov., isolated from scleractinian coral Porites lutea.</title>
        <authorList>
            <person name="Zhang G."/>
            <person name="Cai L."/>
            <person name="Wei Q."/>
        </authorList>
    </citation>
    <scope>NUCLEOTIDE SEQUENCE [LARGE SCALE GENOMIC DNA]</scope>
    <source>
        <strain evidence="5 6">A2-2</strain>
    </source>
</reference>
<dbReference type="InterPro" id="IPR037522">
    <property type="entry name" value="HD_GYP_dom"/>
</dbReference>
<accession>A0ABT5U331</accession>
<dbReference type="PROSITE" id="PS50894">
    <property type="entry name" value="HPT"/>
    <property type="match status" value="1"/>
</dbReference>
<dbReference type="PROSITE" id="PS51832">
    <property type="entry name" value="HD_GYP"/>
    <property type="match status" value="1"/>
</dbReference>
<dbReference type="Proteomes" id="UP001528823">
    <property type="component" value="Unassembled WGS sequence"/>
</dbReference>
<feature type="domain" description="HD-GYP" evidence="4">
    <location>
        <begin position="180"/>
        <end position="373"/>
    </location>
</feature>
<keyword evidence="1" id="KW-0902">Two-component regulatory system</keyword>
<keyword evidence="2" id="KW-0597">Phosphoprotein</keyword>
<keyword evidence="6" id="KW-1185">Reference proteome</keyword>
<dbReference type="Gene3D" id="1.10.3210.10">
    <property type="entry name" value="Hypothetical protein af1432"/>
    <property type="match status" value="1"/>
</dbReference>
<protein>
    <submittedName>
        <fullName evidence="5">HD domain-containing protein</fullName>
    </submittedName>
</protein>
<evidence type="ECO:0000313" key="6">
    <source>
        <dbReference type="Proteomes" id="UP001528823"/>
    </source>
</evidence>
<evidence type="ECO:0000259" key="4">
    <source>
        <dbReference type="PROSITE" id="PS51832"/>
    </source>
</evidence>
<evidence type="ECO:0000256" key="2">
    <source>
        <dbReference type="PROSITE-ProRule" id="PRU00110"/>
    </source>
</evidence>
<evidence type="ECO:0000256" key="1">
    <source>
        <dbReference type="ARBA" id="ARBA00023012"/>
    </source>
</evidence>
<evidence type="ECO:0000313" key="5">
    <source>
        <dbReference type="EMBL" id="MDE1460778.1"/>
    </source>
</evidence>
<dbReference type="Pfam" id="PF01627">
    <property type="entry name" value="Hpt"/>
    <property type="match status" value="1"/>
</dbReference>
<dbReference type="NCBIfam" id="TIGR00277">
    <property type="entry name" value="HDIG"/>
    <property type="match status" value="1"/>
</dbReference>
<dbReference type="Pfam" id="PF13487">
    <property type="entry name" value="HD_5"/>
    <property type="match status" value="1"/>
</dbReference>
<dbReference type="SUPFAM" id="SSF109604">
    <property type="entry name" value="HD-domain/PDEase-like"/>
    <property type="match status" value="1"/>
</dbReference>
<dbReference type="CDD" id="cd00088">
    <property type="entry name" value="HPT"/>
    <property type="match status" value="1"/>
</dbReference>
<dbReference type="InterPro" id="IPR006675">
    <property type="entry name" value="HDIG_dom"/>
</dbReference>
<comment type="caution">
    <text evidence="5">The sequence shown here is derived from an EMBL/GenBank/DDBJ whole genome shotgun (WGS) entry which is preliminary data.</text>
</comment>
<dbReference type="EMBL" id="JAPMOU010000002">
    <property type="protein sequence ID" value="MDE1460778.1"/>
    <property type="molecule type" value="Genomic_DNA"/>
</dbReference>
<dbReference type="RefSeq" id="WP_274687149.1">
    <property type="nucleotide sequence ID" value="NZ_JAPMOU010000002.1"/>
</dbReference>
<feature type="modified residue" description="Phosphohistidine" evidence="2">
    <location>
        <position position="55"/>
    </location>
</feature>
<dbReference type="PANTHER" id="PTHR43155">
    <property type="entry name" value="CYCLIC DI-GMP PHOSPHODIESTERASE PA4108-RELATED"/>
    <property type="match status" value="1"/>
</dbReference>
<dbReference type="SUPFAM" id="SSF47226">
    <property type="entry name" value="Histidine-containing phosphotransfer domain, HPT domain"/>
    <property type="match status" value="1"/>
</dbReference>
<dbReference type="PANTHER" id="PTHR43155:SF2">
    <property type="entry name" value="CYCLIC DI-GMP PHOSPHODIESTERASE PA4108"/>
    <property type="match status" value="1"/>
</dbReference>
<dbReference type="InterPro" id="IPR003607">
    <property type="entry name" value="HD/PDEase_dom"/>
</dbReference>
<dbReference type="Gene3D" id="1.20.120.160">
    <property type="entry name" value="HPT domain"/>
    <property type="match status" value="1"/>
</dbReference>
<dbReference type="CDD" id="cd00077">
    <property type="entry name" value="HDc"/>
    <property type="match status" value="1"/>
</dbReference>
<name>A0ABT5U331_9GAMM</name>
<organism evidence="5 6">
    <name type="scientific">Spartinivicinus poritis</name>
    <dbReference type="NCBI Taxonomy" id="2994640"/>
    <lineage>
        <taxon>Bacteria</taxon>
        <taxon>Pseudomonadati</taxon>
        <taxon>Pseudomonadota</taxon>
        <taxon>Gammaproteobacteria</taxon>
        <taxon>Oceanospirillales</taxon>
        <taxon>Zooshikellaceae</taxon>
        <taxon>Spartinivicinus</taxon>
    </lineage>
</organism>
<evidence type="ECO:0000259" key="3">
    <source>
        <dbReference type="PROSITE" id="PS50894"/>
    </source>
</evidence>
<sequence length="373" mass="41806">MSSFTCDSFTSLDQEVIDDFYTCFRETIEEIEACCGRLDTDNDSSDVHDLFRSMHSLKGNCRMVFLDPLVDATHKLEEIVSDIRDDLYPYEPLFGEFILVIVGKIDLLIQQLLNQGEADQELLDNVEDYIIQVKEAETTERIDIVNSILNKLAGAQVEGPSEEPGGAAAETSVVAEAPPPQPTKLSDLDFFYSLAVKLDALNLFNRDRVAEVAKLCEQINQELNSPVDSKQLTAAVYLHDLGMAFVPKQILHKQGVYTKVEQAQFLDHVRIGAEVLSRVPNWEQAANMVEQHHCHFDGTGHPVGLSGEDICPGARIIFVVDTYETVINEHRDDKSFRRTLLRAVTEINSNSGSLFDPKVVEAFNVVVRQRYVA</sequence>
<dbReference type="InterPro" id="IPR036641">
    <property type="entry name" value="HPT_dom_sf"/>
</dbReference>
<gene>
    <name evidence="5" type="ORF">ORQ98_02235</name>
</gene>
<feature type="domain" description="HPt" evidence="3">
    <location>
        <begin position="9"/>
        <end position="115"/>
    </location>
</feature>
<dbReference type="InterPro" id="IPR008207">
    <property type="entry name" value="Sig_transdc_His_kin_Hpt_dom"/>
</dbReference>